<gene>
    <name evidence="2" type="ORF">CBRE1094_LOCUS37103</name>
</gene>
<dbReference type="EMBL" id="HBGU01068068">
    <property type="protein sequence ID" value="CAD9528553.1"/>
    <property type="molecule type" value="Transcribed_RNA"/>
</dbReference>
<evidence type="ECO:0000256" key="1">
    <source>
        <dbReference type="SAM" id="Phobius"/>
    </source>
</evidence>
<keyword evidence="1" id="KW-1133">Transmembrane helix</keyword>
<evidence type="ECO:0000313" key="2">
    <source>
        <dbReference type="EMBL" id="CAD9528553.1"/>
    </source>
</evidence>
<keyword evidence="1" id="KW-0812">Transmembrane</keyword>
<dbReference type="InterPro" id="IPR049352">
    <property type="entry name" value="Rost"/>
</dbReference>
<sequence>MLIDFLICRQPMYLVHIYLPIAYALSFVTFTGIYYAAGGVYHQDRVSRYIYSVLDWGDPAATGRLTGLIVLIAVPFFWCIFVCIFLGRRACTRKTDLGQIQASASKASA</sequence>
<dbReference type="Pfam" id="PF21534">
    <property type="entry name" value="Rost"/>
    <property type="match status" value="1"/>
</dbReference>
<feature type="transmembrane region" description="Helical" evidence="1">
    <location>
        <begin position="12"/>
        <end position="37"/>
    </location>
</feature>
<accession>A0A7S2ITF7</accession>
<proteinExistence type="predicted"/>
<keyword evidence="1" id="KW-0472">Membrane</keyword>
<protein>
    <submittedName>
        <fullName evidence="2">Uncharacterized protein</fullName>
    </submittedName>
</protein>
<reference evidence="2" key="1">
    <citation type="submission" date="2021-01" db="EMBL/GenBank/DDBJ databases">
        <authorList>
            <person name="Corre E."/>
            <person name="Pelletier E."/>
            <person name="Niang G."/>
            <person name="Scheremetjew M."/>
            <person name="Finn R."/>
            <person name="Kale V."/>
            <person name="Holt S."/>
            <person name="Cochrane G."/>
            <person name="Meng A."/>
            <person name="Brown T."/>
            <person name="Cohen L."/>
        </authorList>
    </citation>
    <scope>NUCLEOTIDE SEQUENCE</scope>
    <source>
        <strain evidence="2">UTEX LB 985</strain>
    </source>
</reference>
<name>A0A7S2ITF7_9EUKA</name>
<dbReference type="AlphaFoldDB" id="A0A7S2ITF7"/>
<feature type="transmembrane region" description="Helical" evidence="1">
    <location>
        <begin position="65"/>
        <end position="87"/>
    </location>
</feature>
<organism evidence="2">
    <name type="scientific">Haptolina brevifila</name>
    <dbReference type="NCBI Taxonomy" id="156173"/>
    <lineage>
        <taxon>Eukaryota</taxon>
        <taxon>Haptista</taxon>
        <taxon>Haptophyta</taxon>
        <taxon>Prymnesiophyceae</taxon>
        <taxon>Prymnesiales</taxon>
        <taxon>Prymnesiaceae</taxon>
        <taxon>Haptolina</taxon>
    </lineage>
</organism>